<dbReference type="EC" id="1.14.19.-" evidence="13"/>
<protein>
    <submittedName>
        <fullName evidence="13">Uncharacterized protein</fullName>
        <ecNumber evidence="13">1.14.19.-</ecNumber>
    </submittedName>
</protein>
<dbReference type="OMA" id="WAHRTFT"/>
<accession>B4NGT3</accession>
<feature type="transmembrane region" description="Helical" evidence="12">
    <location>
        <begin position="57"/>
        <end position="81"/>
    </location>
</feature>
<keyword evidence="7 11" id="KW-0560">Oxidoreductase</keyword>
<evidence type="ECO:0000256" key="10">
    <source>
        <dbReference type="ARBA" id="ARBA00023160"/>
    </source>
</evidence>
<dbReference type="PhylomeDB" id="B4NGT3"/>
<organism evidence="13 14">
    <name type="scientific">Drosophila willistoni</name>
    <name type="common">Fruit fly</name>
    <dbReference type="NCBI Taxonomy" id="7260"/>
    <lineage>
        <taxon>Eukaryota</taxon>
        <taxon>Metazoa</taxon>
        <taxon>Ecdysozoa</taxon>
        <taxon>Arthropoda</taxon>
        <taxon>Hexapoda</taxon>
        <taxon>Insecta</taxon>
        <taxon>Pterygota</taxon>
        <taxon>Neoptera</taxon>
        <taxon>Endopterygota</taxon>
        <taxon>Diptera</taxon>
        <taxon>Brachycera</taxon>
        <taxon>Muscomorpha</taxon>
        <taxon>Ephydroidea</taxon>
        <taxon>Drosophilidae</taxon>
        <taxon>Drosophila</taxon>
        <taxon>Sophophora</taxon>
    </lineage>
</organism>
<evidence type="ECO:0000256" key="12">
    <source>
        <dbReference type="SAM" id="Phobius"/>
    </source>
</evidence>
<feature type="transmembrane region" description="Helical" evidence="12">
    <location>
        <begin position="174"/>
        <end position="195"/>
    </location>
</feature>
<dbReference type="InterPro" id="IPR015876">
    <property type="entry name" value="Acyl-CoA_DS"/>
</dbReference>
<reference evidence="13 14" key="1">
    <citation type="journal article" date="2007" name="Nature">
        <title>Evolution of genes and genomes on the Drosophila phylogeny.</title>
        <authorList>
            <consortium name="Drosophila 12 Genomes Consortium"/>
            <person name="Clark A.G."/>
            <person name="Eisen M.B."/>
            <person name="Smith D.R."/>
            <person name="Bergman C.M."/>
            <person name="Oliver B."/>
            <person name="Markow T.A."/>
            <person name="Kaufman T.C."/>
            <person name="Kellis M."/>
            <person name="Gelbart W."/>
            <person name="Iyer V.N."/>
            <person name="Pollard D.A."/>
            <person name="Sackton T.B."/>
            <person name="Larracuente A.M."/>
            <person name="Singh N.D."/>
            <person name="Abad J.P."/>
            <person name="Abt D.N."/>
            <person name="Adryan B."/>
            <person name="Aguade M."/>
            <person name="Akashi H."/>
            <person name="Anderson W.W."/>
            <person name="Aquadro C.F."/>
            <person name="Ardell D.H."/>
            <person name="Arguello R."/>
            <person name="Artieri C.G."/>
            <person name="Barbash D.A."/>
            <person name="Barker D."/>
            <person name="Barsanti P."/>
            <person name="Batterham P."/>
            <person name="Batzoglou S."/>
            <person name="Begun D."/>
            <person name="Bhutkar A."/>
            <person name="Blanco E."/>
            <person name="Bosak S.A."/>
            <person name="Bradley R.K."/>
            <person name="Brand A.D."/>
            <person name="Brent M.R."/>
            <person name="Brooks A.N."/>
            <person name="Brown R.H."/>
            <person name="Butlin R.K."/>
            <person name="Caggese C."/>
            <person name="Calvi B.R."/>
            <person name="Bernardo de Carvalho A."/>
            <person name="Caspi A."/>
            <person name="Castrezana S."/>
            <person name="Celniker S.E."/>
            <person name="Chang J.L."/>
            <person name="Chapple C."/>
            <person name="Chatterji S."/>
            <person name="Chinwalla A."/>
            <person name="Civetta A."/>
            <person name="Clifton S.W."/>
            <person name="Comeron J.M."/>
            <person name="Costello J.C."/>
            <person name="Coyne J.A."/>
            <person name="Daub J."/>
            <person name="David R.G."/>
            <person name="Delcher A.L."/>
            <person name="Delehaunty K."/>
            <person name="Do C.B."/>
            <person name="Ebling H."/>
            <person name="Edwards K."/>
            <person name="Eickbush T."/>
            <person name="Evans J.D."/>
            <person name="Filipski A."/>
            <person name="Findeiss S."/>
            <person name="Freyhult E."/>
            <person name="Fulton L."/>
            <person name="Fulton R."/>
            <person name="Garcia A.C."/>
            <person name="Gardiner A."/>
            <person name="Garfield D.A."/>
            <person name="Garvin B.E."/>
            <person name="Gibson G."/>
            <person name="Gilbert D."/>
            <person name="Gnerre S."/>
            <person name="Godfrey J."/>
            <person name="Good R."/>
            <person name="Gotea V."/>
            <person name="Gravely B."/>
            <person name="Greenberg A.J."/>
            <person name="Griffiths-Jones S."/>
            <person name="Gross S."/>
            <person name="Guigo R."/>
            <person name="Gustafson E.A."/>
            <person name="Haerty W."/>
            <person name="Hahn M.W."/>
            <person name="Halligan D.L."/>
            <person name="Halpern A.L."/>
            <person name="Halter G.M."/>
            <person name="Han M.V."/>
            <person name="Heger A."/>
            <person name="Hillier L."/>
            <person name="Hinrichs A.S."/>
            <person name="Holmes I."/>
            <person name="Hoskins R.A."/>
            <person name="Hubisz M.J."/>
            <person name="Hultmark D."/>
            <person name="Huntley M.A."/>
            <person name="Jaffe D.B."/>
            <person name="Jagadeeshan S."/>
            <person name="Jeck W.R."/>
            <person name="Johnson J."/>
            <person name="Jones C.D."/>
            <person name="Jordan W.C."/>
            <person name="Karpen G.H."/>
            <person name="Kataoka E."/>
            <person name="Keightley P.D."/>
            <person name="Kheradpour P."/>
            <person name="Kirkness E.F."/>
            <person name="Koerich L.B."/>
            <person name="Kristiansen K."/>
            <person name="Kudrna D."/>
            <person name="Kulathinal R.J."/>
            <person name="Kumar S."/>
            <person name="Kwok R."/>
            <person name="Lander E."/>
            <person name="Langley C.H."/>
            <person name="Lapoint R."/>
            <person name="Lazzaro B.P."/>
            <person name="Lee S.J."/>
            <person name="Levesque L."/>
            <person name="Li R."/>
            <person name="Lin C.F."/>
            <person name="Lin M.F."/>
            <person name="Lindblad-Toh K."/>
            <person name="Llopart A."/>
            <person name="Long M."/>
            <person name="Low L."/>
            <person name="Lozovsky E."/>
            <person name="Lu J."/>
            <person name="Luo M."/>
            <person name="Machado C.A."/>
            <person name="Makalowski W."/>
            <person name="Marzo M."/>
            <person name="Matsuda M."/>
            <person name="Matzkin L."/>
            <person name="McAllister B."/>
            <person name="McBride C.S."/>
            <person name="McKernan B."/>
            <person name="McKernan K."/>
            <person name="Mendez-Lago M."/>
            <person name="Minx P."/>
            <person name="Mollenhauer M.U."/>
            <person name="Montooth K."/>
            <person name="Mount S.M."/>
            <person name="Mu X."/>
            <person name="Myers E."/>
            <person name="Negre B."/>
            <person name="Newfeld S."/>
            <person name="Nielsen R."/>
            <person name="Noor M.A."/>
            <person name="O'Grady P."/>
            <person name="Pachter L."/>
            <person name="Papaceit M."/>
            <person name="Parisi M.J."/>
            <person name="Parisi M."/>
            <person name="Parts L."/>
            <person name="Pedersen J.S."/>
            <person name="Pesole G."/>
            <person name="Phillippy A.M."/>
            <person name="Ponting C.P."/>
            <person name="Pop M."/>
            <person name="Porcelli D."/>
            <person name="Powell J.R."/>
            <person name="Prohaska S."/>
            <person name="Pruitt K."/>
            <person name="Puig M."/>
            <person name="Quesneville H."/>
            <person name="Ram K.R."/>
            <person name="Rand D."/>
            <person name="Rasmussen M.D."/>
            <person name="Reed L.K."/>
            <person name="Reenan R."/>
            <person name="Reily A."/>
            <person name="Remington K.A."/>
            <person name="Rieger T.T."/>
            <person name="Ritchie M.G."/>
            <person name="Robin C."/>
            <person name="Rogers Y.H."/>
            <person name="Rohde C."/>
            <person name="Rozas J."/>
            <person name="Rubenfield M.J."/>
            <person name="Ruiz A."/>
            <person name="Russo S."/>
            <person name="Salzberg S.L."/>
            <person name="Sanchez-Gracia A."/>
            <person name="Saranga D.J."/>
            <person name="Sato H."/>
            <person name="Schaeffer S.W."/>
            <person name="Schatz M.C."/>
            <person name="Schlenke T."/>
            <person name="Schwartz R."/>
            <person name="Segarra C."/>
            <person name="Singh R.S."/>
            <person name="Sirot L."/>
            <person name="Sirota M."/>
            <person name="Sisneros N.B."/>
            <person name="Smith C.D."/>
            <person name="Smith T.F."/>
            <person name="Spieth J."/>
            <person name="Stage D.E."/>
            <person name="Stark A."/>
            <person name="Stephan W."/>
            <person name="Strausberg R.L."/>
            <person name="Strempel S."/>
            <person name="Sturgill D."/>
            <person name="Sutton G."/>
            <person name="Sutton G.G."/>
            <person name="Tao W."/>
            <person name="Teichmann S."/>
            <person name="Tobari Y.N."/>
            <person name="Tomimura Y."/>
            <person name="Tsolas J.M."/>
            <person name="Valente V.L."/>
            <person name="Venter E."/>
            <person name="Venter J.C."/>
            <person name="Vicario S."/>
            <person name="Vieira F.G."/>
            <person name="Vilella A.J."/>
            <person name="Villasante A."/>
            <person name="Walenz B."/>
            <person name="Wang J."/>
            <person name="Wasserman M."/>
            <person name="Watts T."/>
            <person name="Wilson D."/>
            <person name="Wilson R.K."/>
            <person name="Wing R.A."/>
            <person name="Wolfner M.F."/>
            <person name="Wong A."/>
            <person name="Wong G.K."/>
            <person name="Wu C.I."/>
            <person name="Wu G."/>
            <person name="Yamamoto D."/>
            <person name="Yang H.P."/>
            <person name="Yang S.P."/>
            <person name="Yorke J.A."/>
            <person name="Yoshida K."/>
            <person name="Zdobnov E."/>
            <person name="Zhang P."/>
            <person name="Zhang Y."/>
            <person name="Zimin A.V."/>
            <person name="Baldwin J."/>
            <person name="Abdouelleil A."/>
            <person name="Abdulkadir J."/>
            <person name="Abebe A."/>
            <person name="Abera B."/>
            <person name="Abreu J."/>
            <person name="Acer S.C."/>
            <person name="Aftuck L."/>
            <person name="Alexander A."/>
            <person name="An P."/>
            <person name="Anderson E."/>
            <person name="Anderson S."/>
            <person name="Arachi H."/>
            <person name="Azer M."/>
            <person name="Bachantsang P."/>
            <person name="Barry A."/>
            <person name="Bayul T."/>
            <person name="Berlin A."/>
            <person name="Bessette D."/>
            <person name="Bloom T."/>
            <person name="Blye J."/>
            <person name="Boguslavskiy L."/>
            <person name="Bonnet C."/>
            <person name="Boukhgalter B."/>
            <person name="Bourzgui I."/>
            <person name="Brown A."/>
            <person name="Cahill P."/>
            <person name="Channer S."/>
            <person name="Cheshatsang Y."/>
            <person name="Chuda L."/>
            <person name="Citroen M."/>
            <person name="Collymore A."/>
            <person name="Cooke P."/>
            <person name="Costello M."/>
            <person name="D'Aco K."/>
            <person name="Daza R."/>
            <person name="De Haan G."/>
            <person name="DeGray S."/>
            <person name="DeMaso C."/>
            <person name="Dhargay N."/>
            <person name="Dooley K."/>
            <person name="Dooley E."/>
            <person name="Doricent M."/>
            <person name="Dorje P."/>
            <person name="Dorjee K."/>
            <person name="Dupes A."/>
            <person name="Elong R."/>
            <person name="Falk J."/>
            <person name="Farina A."/>
            <person name="Faro S."/>
            <person name="Ferguson D."/>
            <person name="Fisher S."/>
            <person name="Foley C.D."/>
            <person name="Franke A."/>
            <person name="Friedrich D."/>
            <person name="Gadbois L."/>
            <person name="Gearin G."/>
            <person name="Gearin C.R."/>
            <person name="Giannoukos G."/>
            <person name="Goode T."/>
            <person name="Graham J."/>
            <person name="Grandbois E."/>
            <person name="Grewal S."/>
            <person name="Gyaltsen K."/>
            <person name="Hafez N."/>
            <person name="Hagos B."/>
            <person name="Hall J."/>
            <person name="Henson C."/>
            <person name="Hollinger A."/>
            <person name="Honan T."/>
            <person name="Huard M.D."/>
            <person name="Hughes L."/>
            <person name="Hurhula B."/>
            <person name="Husby M.E."/>
            <person name="Kamat A."/>
            <person name="Kanga B."/>
            <person name="Kashin S."/>
            <person name="Khazanovich D."/>
            <person name="Kisner P."/>
            <person name="Lance K."/>
            <person name="Lara M."/>
            <person name="Lee W."/>
            <person name="Lennon N."/>
            <person name="Letendre F."/>
            <person name="LeVine R."/>
            <person name="Lipovsky A."/>
            <person name="Liu X."/>
            <person name="Liu J."/>
            <person name="Liu S."/>
            <person name="Lokyitsang T."/>
            <person name="Lokyitsang Y."/>
            <person name="Lubonja R."/>
            <person name="Lui A."/>
            <person name="MacDonald P."/>
            <person name="Magnisalis V."/>
            <person name="Maru K."/>
            <person name="Matthews C."/>
            <person name="McCusker W."/>
            <person name="McDonough S."/>
            <person name="Mehta T."/>
            <person name="Meldrim J."/>
            <person name="Meneus L."/>
            <person name="Mihai O."/>
            <person name="Mihalev A."/>
            <person name="Mihova T."/>
            <person name="Mittelman R."/>
            <person name="Mlenga V."/>
            <person name="Montmayeur A."/>
            <person name="Mulrain L."/>
            <person name="Navidi A."/>
            <person name="Naylor J."/>
            <person name="Negash T."/>
            <person name="Nguyen T."/>
            <person name="Nguyen N."/>
            <person name="Nicol R."/>
            <person name="Norbu C."/>
            <person name="Norbu N."/>
            <person name="Novod N."/>
            <person name="O'Neill B."/>
            <person name="Osman S."/>
            <person name="Markiewicz E."/>
            <person name="Oyono O.L."/>
            <person name="Patti C."/>
            <person name="Phunkhang P."/>
            <person name="Pierre F."/>
            <person name="Priest M."/>
            <person name="Raghuraman S."/>
            <person name="Rege F."/>
            <person name="Reyes R."/>
            <person name="Rise C."/>
            <person name="Rogov P."/>
            <person name="Ross K."/>
            <person name="Ryan E."/>
            <person name="Settipalli S."/>
            <person name="Shea T."/>
            <person name="Sherpa N."/>
            <person name="Shi L."/>
            <person name="Shih D."/>
            <person name="Sparrow T."/>
            <person name="Spaulding J."/>
            <person name="Stalker J."/>
            <person name="Stange-Thomann N."/>
            <person name="Stavropoulos S."/>
            <person name="Stone C."/>
            <person name="Strader C."/>
            <person name="Tesfaye S."/>
            <person name="Thomson T."/>
            <person name="Thoulutsang Y."/>
            <person name="Thoulutsang D."/>
            <person name="Topham K."/>
            <person name="Topping I."/>
            <person name="Tsamla T."/>
            <person name="Vassiliev H."/>
            <person name="Vo A."/>
            <person name="Wangchuk T."/>
            <person name="Wangdi T."/>
            <person name="Weiand M."/>
            <person name="Wilkinson J."/>
            <person name="Wilson A."/>
            <person name="Yadav S."/>
            <person name="Young G."/>
            <person name="Yu Q."/>
            <person name="Zembek L."/>
            <person name="Zhong D."/>
            <person name="Zimmer A."/>
            <person name="Zwirko Z."/>
            <person name="Jaffe D.B."/>
            <person name="Alvarez P."/>
            <person name="Brockman W."/>
            <person name="Butler J."/>
            <person name="Chin C."/>
            <person name="Gnerre S."/>
            <person name="Grabherr M."/>
            <person name="Kleber M."/>
            <person name="Mauceli E."/>
            <person name="MacCallum I."/>
        </authorList>
    </citation>
    <scope>NUCLEOTIDE SEQUENCE [LARGE SCALE GENOMIC DNA]</scope>
    <source>
        <strain evidence="14">Tucson 14030-0811.24</strain>
    </source>
</reference>
<evidence type="ECO:0000313" key="14">
    <source>
        <dbReference type="Proteomes" id="UP000007798"/>
    </source>
</evidence>
<dbReference type="PANTHER" id="PTHR11351">
    <property type="entry name" value="ACYL-COA DESATURASE"/>
    <property type="match status" value="1"/>
</dbReference>
<dbReference type="Proteomes" id="UP000007798">
    <property type="component" value="Unassembled WGS sequence"/>
</dbReference>
<dbReference type="CDD" id="cd03505">
    <property type="entry name" value="Delta9-FADS-like"/>
    <property type="match status" value="1"/>
</dbReference>
<keyword evidence="3 11" id="KW-0444">Lipid biosynthesis</keyword>
<evidence type="ECO:0000256" key="8">
    <source>
        <dbReference type="ARBA" id="ARBA00023098"/>
    </source>
</evidence>
<dbReference type="KEGG" id="dwi:6650431"/>
<keyword evidence="6 12" id="KW-1133">Transmembrane helix</keyword>
<dbReference type="PRINTS" id="PR00075">
    <property type="entry name" value="FACDDSATRASE"/>
</dbReference>
<dbReference type="eggNOG" id="KOG1600">
    <property type="taxonomic scope" value="Eukaryota"/>
</dbReference>
<evidence type="ECO:0000256" key="4">
    <source>
        <dbReference type="ARBA" id="ARBA00022692"/>
    </source>
</evidence>
<feature type="transmembrane region" description="Helical" evidence="12">
    <location>
        <begin position="27"/>
        <end position="50"/>
    </location>
</feature>
<evidence type="ECO:0000256" key="9">
    <source>
        <dbReference type="ARBA" id="ARBA00023136"/>
    </source>
</evidence>
<evidence type="ECO:0000256" key="7">
    <source>
        <dbReference type="ARBA" id="ARBA00023002"/>
    </source>
</evidence>
<evidence type="ECO:0000256" key="11">
    <source>
        <dbReference type="RuleBase" id="RU000581"/>
    </source>
</evidence>
<evidence type="ECO:0000256" key="2">
    <source>
        <dbReference type="ARBA" id="ARBA00009295"/>
    </source>
</evidence>
<keyword evidence="14" id="KW-1185">Reference proteome</keyword>
<keyword evidence="10 11" id="KW-0275">Fatty acid biosynthesis</keyword>
<comment type="domain">
    <text evidence="11">The histidine box domains are involved in binding the catalytic metal ions.</text>
</comment>
<dbReference type="HOGENOM" id="CLU_027359_0_2_1"/>
<evidence type="ECO:0000256" key="5">
    <source>
        <dbReference type="ARBA" id="ARBA00022832"/>
    </source>
</evidence>
<comment type="subcellular location">
    <subcellularLocation>
        <location evidence="1">Membrane</location>
        <topology evidence="1">Multi-pass membrane protein</topology>
    </subcellularLocation>
</comment>
<dbReference type="GO" id="GO:0004768">
    <property type="term" value="F:stearoyl-CoA 9-desaturase activity"/>
    <property type="evidence" value="ECO:0007669"/>
    <property type="project" value="TreeGrafter"/>
</dbReference>
<evidence type="ECO:0000256" key="6">
    <source>
        <dbReference type="ARBA" id="ARBA00022989"/>
    </source>
</evidence>
<dbReference type="FunCoup" id="B4NGT3">
    <property type="interactions" value="54"/>
</dbReference>
<comment type="cofactor">
    <cofactor evidence="11">
        <name>Fe(2+)</name>
        <dbReference type="ChEBI" id="CHEBI:29033"/>
    </cofactor>
</comment>
<proteinExistence type="inferred from homology"/>
<dbReference type="SMR" id="B4NGT3"/>
<dbReference type="InParanoid" id="B4NGT3"/>
<dbReference type="PANTHER" id="PTHR11351:SF26">
    <property type="entry name" value="FATTY ACID DESATURASE DOMAIN-CONTAINING PROTEIN"/>
    <property type="match status" value="1"/>
</dbReference>
<dbReference type="EMBL" id="CH964272">
    <property type="protein sequence ID" value="EDW84430.1"/>
    <property type="molecule type" value="Genomic_DNA"/>
</dbReference>
<keyword evidence="9 12" id="KW-0472">Membrane</keyword>
<evidence type="ECO:0000313" key="13">
    <source>
        <dbReference type="EMBL" id="EDW84430.1"/>
    </source>
</evidence>
<dbReference type="GO" id="GO:0006636">
    <property type="term" value="P:unsaturated fatty acid biosynthetic process"/>
    <property type="evidence" value="ECO:0007669"/>
    <property type="project" value="TreeGrafter"/>
</dbReference>
<comment type="similarity">
    <text evidence="2 11">Belongs to the fatty acid desaturase type 1 family.</text>
</comment>
<dbReference type="AlphaFoldDB" id="B4NGT3"/>
<sequence>MDTKTEIRTETKDSTSLPADDYKKRDAIWPLVLFYIHMNILAIGGAYILLTSALWSTILFTTLLALLGILGVTVGVHRLWAHRTFTASAPLRLFLMLCQTTAGQGSIYSVVQAHRLHHQKFQQDADPFFSKQGFLFAQVRSGLFKYSSEQEQLLQEVDMTDLENDAIVMFQKRYYVVLYTVLNVLLSINTPFQYFGDSLSSSMLVGFWLRTLIVHNVGNLVHTSHFVWSIYKDFKPTDSNSIFFITKSYWPQYHYLLPQDYQSGEFGDYGSGLGAAVIRVFAALDWAKDLRTISSVAVRMGLTNAVETGRPIVECIQEQVQLEKNALPANHFLNREKFM</sequence>
<evidence type="ECO:0000256" key="3">
    <source>
        <dbReference type="ARBA" id="ARBA00022516"/>
    </source>
</evidence>
<dbReference type="GO" id="GO:0005506">
    <property type="term" value="F:iron ion binding"/>
    <property type="evidence" value="ECO:0007669"/>
    <property type="project" value="TreeGrafter"/>
</dbReference>
<name>B4NGT3_DROWI</name>
<dbReference type="GO" id="GO:0005789">
    <property type="term" value="C:endoplasmic reticulum membrane"/>
    <property type="evidence" value="ECO:0007669"/>
    <property type="project" value="TreeGrafter"/>
</dbReference>
<evidence type="ECO:0000256" key="1">
    <source>
        <dbReference type="ARBA" id="ARBA00004141"/>
    </source>
</evidence>
<dbReference type="STRING" id="7260.B4NGT3"/>
<feature type="transmembrane region" description="Helical" evidence="12">
    <location>
        <begin position="207"/>
        <end position="231"/>
    </location>
</feature>
<gene>
    <name evidence="13" type="primary">Dwil\GK13142</name>
    <name evidence="13" type="ORF">Dwil_GK13142</name>
</gene>
<keyword evidence="4 11" id="KW-0812">Transmembrane</keyword>
<keyword evidence="8" id="KW-0443">Lipid metabolism</keyword>
<keyword evidence="5" id="KW-0276">Fatty acid metabolism</keyword>
<dbReference type="OrthoDB" id="10260134at2759"/>